<dbReference type="EMBL" id="KQ947408">
    <property type="protein sequence ID" value="KUJ21363.1"/>
    <property type="molecule type" value="Genomic_DNA"/>
</dbReference>
<feature type="region of interest" description="Disordered" evidence="1">
    <location>
        <begin position="60"/>
        <end position="81"/>
    </location>
</feature>
<dbReference type="InParanoid" id="A0A194XMF8"/>
<dbReference type="KEGG" id="psco:LY89DRAFT_715563"/>
<evidence type="ECO:0000256" key="1">
    <source>
        <dbReference type="SAM" id="MobiDB-lite"/>
    </source>
</evidence>
<evidence type="ECO:0000313" key="2">
    <source>
        <dbReference type="EMBL" id="KUJ21363.1"/>
    </source>
</evidence>
<dbReference type="RefSeq" id="XP_018075718.1">
    <property type="nucleotide sequence ID" value="XM_018218217.1"/>
</dbReference>
<keyword evidence="3" id="KW-1185">Reference proteome</keyword>
<gene>
    <name evidence="2" type="ORF">LY89DRAFT_715563</name>
</gene>
<sequence>MDKLKKECSYSSDRERERAETIELREGTAIMEAKIRRKEESIKIFDEQLVGLGLELVEMSSEDETPDATSQSGRNNIKTDAESRQRDVLYMGFLRWSKITHKI</sequence>
<reference evidence="2 3" key="1">
    <citation type="submission" date="2015-10" db="EMBL/GenBank/DDBJ databases">
        <title>Full genome of DAOMC 229536 Phialocephala scopiformis, a fungal endophyte of spruce producing the potent anti-insectan compound rugulosin.</title>
        <authorList>
            <consortium name="DOE Joint Genome Institute"/>
            <person name="Walker A.K."/>
            <person name="Frasz S.L."/>
            <person name="Seifert K.A."/>
            <person name="Miller J.D."/>
            <person name="Mondo S.J."/>
            <person name="Labutti K."/>
            <person name="Lipzen A."/>
            <person name="Dockter R."/>
            <person name="Kennedy M."/>
            <person name="Grigoriev I.V."/>
            <person name="Spatafora J.W."/>
        </authorList>
    </citation>
    <scope>NUCLEOTIDE SEQUENCE [LARGE SCALE GENOMIC DNA]</scope>
    <source>
        <strain evidence="2 3">CBS 120377</strain>
    </source>
</reference>
<name>A0A194XMF8_MOLSC</name>
<dbReference type="GeneID" id="28827943"/>
<organism evidence="2 3">
    <name type="scientific">Mollisia scopiformis</name>
    <name type="common">Conifer needle endophyte fungus</name>
    <name type="synonym">Phialocephala scopiformis</name>
    <dbReference type="NCBI Taxonomy" id="149040"/>
    <lineage>
        <taxon>Eukaryota</taxon>
        <taxon>Fungi</taxon>
        <taxon>Dikarya</taxon>
        <taxon>Ascomycota</taxon>
        <taxon>Pezizomycotina</taxon>
        <taxon>Leotiomycetes</taxon>
        <taxon>Helotiales</taxon>
        <taxon>Mollisiaceae</taxon>
        <taxon>Mollisia</taxon>
    </lineage>
</organism>
<accession>A0A194XMF8</accession>
<dbReference type="AlphaFoldDB" id="A0A194XMF8"/>
<proteinExistence type="predicted"/>
<dbReference type="Proteomes" id="UP000070700">
    <property type="component" value="Unassembled WGS sequence"/>
</dbReference>
<evidence type="ECO:0000313" key="3">
    <source>
        <dbReference type="Proteomes" id="UP000070700"/>
    </source>
</evidence>
<feature type="compositionally biased region" description="Polar residues" evidence="1">
    <location>
        <begin position="67"/>
        <end position="76"/>
    </location>
</feature>
<protein>
    <submittedName>
        <fullName evidence="2">Uncharacterized protein</fullName>
    </submittedName>
</protein>